<reference evidence="4 5" key="1">
    <citation type="submission" date="2013-02" db="EMBL/GenBank/DDBJ databases">
        <title>A novel strain isolated from Lonar lake, Maharashtra, India.</title>
        <authorList>
            <person name="Singh A."/>
        </authorList>
    </citation>
    <scope>NUCLEOTIDE SEQUENCE [LARGE SCALE GENOMIC DNA]</scope>
    <source>
        <strain evidence="4 5">AK24</strain>
    </source>
</reference>
<protein>
    <submittedName>
        <fullName evidence="4">Ring canal kelch-like protein</fullName>
    </submittedName>
</protein>
<dbReference type="InterPro" id="IPR056737">
    <property type="entry name" value="Beta-prop_ATRN-MKLN-like"/>
</dbReference>
<dbReference type="PANTHER" id="PTHR24412">
    <property type="entry name" value="KELCH PROTEIN"/>
    <property type="match status" value="1"/>
</dbReference>
<evidence type="ECO:0000313" key="4">
    <source>
        <dbReference type="EMBL" id="EON75916.1"/>
    </source>
</evidence>
<evidence type="ECO:0000256" key="1">
    <source>
        <dbReference type="ARBA" id="ARBA00022441"/>
    </source>
</evidence>
<gene>
    <name evidence="4" type="ORF">ADIS_3611</name>
</gene>
<keyword evidence="5" id="KW-1185">Reference proteome</keyword>
<dbReference type="SMART" id="SM00612">
    <property type="entry name" value="Kelch"/>
    <property type="match status" value="4"/>
</dbReference>
<dbReference type="EMBL" id="AQHR01000092">
    <property type="protein sequence ID" value="EON75916.1"/>
    <property type="molecule type" value="Genomic_DNA"/>
</dbReference>
<keyword evidence="2" id="KW-0677">Repeat</keyword>
<dbReference type="InterPro" id="IPR015915">
    <property type="entry name" value="Kelch-typ_b-propeller"/>
</dbReference>
<evidence type="ECO:0000313" key="5">
    <source>
        <dbReference type="Proteomes" id="UP000013909"/>
    </source>
</evidence>
<dbReference type="PANTHER" id="PTHR24412:SF441">
    <property type="entry name" value="KELCH-LIKE PROTEIN 28"/>
    <property type="match status" value="1"/>
</dbReference>
<organism evidence="4 5">
    <name type="scientific">Lunatimonas lonarensis</name>
    <dbReference type="NCBI Taxonomy" id="1232681"/>
    <lineage>
        <taxon>Bacteria</taxon>
        <taxon>Pseudomonadati</taxon>
        <taxon>Bacteroidota</taxon>
        <taxon>Cytophagia</taxon>
        <taxon>Cytophagales</taxon>
        <taxon>Cyclobacteriaceae</taxon>
    </lineage>
</organism>
<keyword evidence="1" id="KW-0880">Kelch repeat</keyword>
<dbReference type="Pfam" id="PF24981">
    <property type="entry name" value="Beta-prop_ATRN-LZTR1"/>
    <property type="match status" value="1"/>
</dbReference>
<name>R7ZP74_9BACT</name>
<feature type="domain" description="Attractin/MKLN-like beta-propeller" evidence="3">
    <location>
        <begin position="11"/>
        <end position="251"/>
    </location>
</feature>
<sequence length="316" mass="35519">MLFFLVFLTGWSLQAQTWSTLHPTPTCTERHECAAAAVGDKLYLLGGRGMKPVEAYDPTTNRWEKRGMAPMEMHHFQAVSFKDKIYVLGAFSGGYPHETPIPHVYIYDPATDTWTKGDEIPSDRRRGAAGVAIYKDKFYLLGGAEDGHWADNREYLDEYDPATGKWTKLPDMPRVRDHFQAVVVDDKLYAVGGRRSFAKEGHGFELTYAEVDVYDFQTKRWETLRSEYNLPTERAGNSAVNYGAGFIVVGGESDHQVVAHNEVEYFEPGKGWKLLNRLERGRHGMQVVPLGGNYYVAAGCGNRGGNPELNSIEVLK</sequence>
<dbReference type="STRING" id="1232681.ADIS_3611"/>
<accession>R7ZP74</accession>
<evidence type="ECO:0000256" key="2">
    <source>
        <dbReference type="ARBA" id="ARBA00022737"/>
    </source>
</evidence>
<comment type="caution">
    <text evidence="4">The sequence shown here is derived from an EMBL/GenBank/DDBJ whole genome shotgun (WGS) entry which is preliminary data.</text>
</comment>
<dbReference type="SUPFAM" id="SSF117281">
    <property type="entry name" value="Kelch motif"/>
    <property type="match status" value="1"/>
</dbReference>
<proteinExistence type="predicted"/>
<evidence type="ECO:0000259" key="3">
    <source>
        <dbReference type="Pfam" id="PF24981"/>
    </source>
</evidence>
<dbReference type="AlphaFoldDB" id="R7ZP74"/>
<dbReference type="Proteomes" id="UP000013909">
    <property type="component" value="Unassembled WGS sequence"/>
</dbReference>
<dbReference type="Gene3D" id="2.120.10.80">
    <property type="entry name" value="Kelch-type beta propeller"/>
    <property type="match status" value="2"/>
</dbReference>
<dbReference type="InterPro" id="IPR006652">
    <property type="entry name" value="Kelch_1"/>
</dbReference>